<comment type="caution">
    <text evidence="2">The sequence shown here is derived from an EMBL/GenBank/DDBJ whole genome shotgun (WGS) entry which is preliminary data.</text>
</comment>
<dbReference type="Gene3D" id="1.10.530.10">
    <property type="match status" value="1"/>
</dbReference>
<feature type="domain" description="LysM" evidence="1">
    <location>
        <begin position="526"/>
        <end position="569"/>
    </location>
</feature>
<dbReference type="GO" id="GO:0008932">
    <property type="term" value="F:lytic endotransglycosylase activity"/>
    <property type="evidence" value="ECO:0007669"/>
    <property type="project" value="TreeGrafter"/>
</dbReference>
<dbReference type="InterPro" id="IPR036779">
    <property type="entry name" value="LysM_dom_sf"/>
</dbReference>
<dbReference type="InterPro" id="IPR008258">
    <property type="entry name" value="Transglycosylase_SLT_dom_1"/>
</dbReference>
<reference evidence="2" key="1">
    <citation type="journal article" date="2020" name="mSystems">
        <title>Genome- and Community-Level Interaction Insights into Carbon Utilization and Element Cycling Functions of Hydrothermarchaeota in Hydrothermal Sediment.</title>
        <authorList>
            <person name="Zhou Z."/>
            <person name="Liu Y."/>
            <person name="Xu W."/>
            <person name="Pan J."/>
            <person name="Luo Z.H."/>
            <person name="Li M."/>
        </authorList>
    </citation>
    <scope>NUCLEOTIDE SEQUENCE [LARGE SCALE GENOMIC DNA]</scope>
    <source>
        <strain evidence="2">SpSt-1224</strain>
    </source>
</reference>
<dbReference type="SUPFAM" id="SSF53955">
    <property type="entry name" value="Lysozyme-like"/>
    <property type="match status" value="1"/>
</dbReference>
<dbReference type="Pfam" id="PF01464">
    <property type="entry name" value="SLT"/>
    <property type="match status" value="1"/>
</dbReference>
<dbReference type="Gene3D" id="3.10.350.10">
    <property type="entry name" value="LysM domain"/>
    <property type="match status" value="3"/>
</dbReference>
<sequence length="576" mass="64338">MKPHVTTNRQMPARLSRGVTMAAVGVLLLSGLWSCSFMTVGGELTATGGEPALESSAVAEVVGDSRISGEELELTPAEPDRFLEEELARFQALGEWDPEGGAPEELADITYDFPVIINKHVEFYLDFFQGEMRSTFSRWLARSGRYVPLIREQLREAGLPEDLAYLPMIESGYNLTAYSRARAVGPWQFMAPTARQYGLVINDYVDERRDPIRSTQAAIRFLSDLHDEFGCWQLAVAAYNAGGGRIRGAIRRFDSENFWEISQNNHLSRETRHYVPKLIAAIIIAKNPTEYGFDNITYDEPLRYETIEVARWTSLEAVALAGGLDLEELHDLNRQLRRLVTPPEAARYTLRLPAGSRELVAKNLPRVRAVAQVEYRTHIVRQGDTLTRICNNYNINKTTLLKVNSLRSEQLVVGQRLRIPVQTTAYRLQDQDAAPDSHQAGLTGGTAGGLVLHTIKPGETLWTLSRRYGVNVQTIAAWNGLSDPSRIRAGQQLALYFAPTPGESGDTQATLASAAKQPPSATPEVTYYQVRGGDTLWSIARKFQTTPRRIQEWNQLNGDLIHPGTRLILRLAEFTS</sequence>
<feature type="domain" description="LysM" evidence="1">
    <location>
        <begin position="451"/>
        <end position="495"/>
    </location>
</feature>
<proteinExistence type="predicted"/>
<dbReference type="CDD" id="cd16894">
    <property type="entry name" value="MltD-like"/>
    <property type="match status" value="1"/>
</dbReference>
<dbReference type="AlphaFoldDB" id="A0A7C2XP13"/>
<protein>
    <submittedName>
        <fullName evidence="2">LysM peptidoglycan-binding domain-containing protein</fullName>
    </submittedName>
</protein>
<feature type="domain" description="LysM" evidence="1">
    <location>
        <begin position="376"/>
        <end position="419"/>
    </location>
</feature>
<evidence type="ECO:0000313" key="2">
    <source>
        <dbReference type="EMBL" id="HET97753.1"/>
    </source>
</evidence>
<dbReference type="InterPro" id="IPR023346">
    <property type="entry name" value="Lysozyme-like_dom_sf"/>
</dbReference>
<dbReference type="CDD" id="cd00118">
    <property type="entry name" value="LysM"/>
    <property type="match status" value="3"/>
</dbReference>
<dbReference type="SUPFAM" id="SSF54106">
    <property type="entry name" value="LysM domain"/>
    <property type="match status" value="3"/>
</dbReference>
<dbReference type="Pfam" id="PF01476">
    <property type="entry name" value="LysM"/>
    <property type="match status" value="3"/>
</dbReference>
<dbReference type="PANTHER" id="PTHR33734:SF22">
    <property type="entry name" value="MEMBRANE-BOUND LYTIC MUREIN TRANSGLYCOSYLASE D"/>
    <property type="match status" value="1"/>
</dbReference>
<dbReference type="InterPro" id="IPR018392">
    <property type="entry name" value="LysM"/>
</dbReference>
<gene>
    <name evidence="2" type="ORF">ENN98_03500</name>
</gene>
<evidence type="ECO:0000259" key="1">
    <source>
        <dbReference type="PROSITE" id="PS51782"/>
    </source>
</evidence>
<name>A0A7C2XP13_9BACT</name>
<accession>A0A7C2XP13</accession>
<organism evidence="2">
    <name type="scientific">Desulfurivibrio alkaliphilus</name>
    <dbReference type="NCBI Taxonomy" id="427923"/>
    <lineage>
        <taxon>Bacteria</taxon>
        <taxon>Pseudomonadati</taxon>
        <taxon>Thermodesulfobacteriota</taxon>
        <taxon>Desulfobulbia</taxon>
        <taxon>Desulfobulbales</taxon>
        <taxon>Desulfobulbaceae</taxon>
        <taxon>Desulfurivibrio</taxon>
    </lineage>
</organism>
<dbReference type="EMBL" id="DSDS01000078">
    <property type="protein sequence ID" value="HET97753.1"/>
    <property type="molecule type" value="Genomic_DNA"/>
</dbReference>
<dbReference type="PANTHER" id="PTHR33734">
    <property type="entry name" value="LYSM DOMAIN-CONTAINING GPI-ANCHORED PROTEIN 2"/>
    <property type="match status" value="1"/>
</dbReference>
<dbReference type="Proteomes" id="UP000885986">
    <property type="component" value="Unassembled WGS sequence"/>
</dbReference>
<dbReference type="SMART" id="SM00257">
    <property type="entry name" value="LysM"/>
    <property type="match status" value="3"/>
</dbReference>
<dbReference type="PROSITE" id="PS51782">
    <property type="entry name" value="LYSM"/>
    <property type="match status" value="3"/>
</dbReference>